<dbReference type="Pfam" id="PF00535">
    <property type="entry name" value="Glycos_transf_2"/>
    <property type="match status" value="1"/>
</dbReference>
<dbReference type="PROSITE" id="PS51677">
    <property type="entry name" value="NODB"/>
    <property type="match status" value="1"/>
</dbReference>
<organism evidence="2 3">
    <name type="scientific">Telmatocola sphagniphila</name>
    <dbReference type="NCBI Taxonomy" id="1123043"/>
    <lineage>
        <taxon>Bacteria</taxon>
        <taxon>Pseudomonadati</taxon>
        <taxon>Planctomycetota</taxon>
        <taxon>Planctomycetia</taxon>
        <taxon>Gemmatales</taxon>
        <taxon>Gemmataceae</taxon>
    </lineage>
</organism>
<dbReference type="InterPro" id="IPR050256">
    <property type="entry name" value="Glycosyltransferase_2"/>
</dbReference>
<evidence type="ECO:0000259" key="1">
    <source>
        <dbReference type="PROSITE" id="PS51677"/>
    </source>
</evidence>
<dbReference type="InterPro" id="IPR014344">
    <property type="entry name" value="XrtA_polysacc_deacetyl"/>
</dbReference>
<dbReference type="SUPFAM" id="SSF53448">
    <property type="entry name" value="Nucleotide-diphospho-sugar transferases"/>
    <property type="match status" value="1"/>
</dbReference>
<dbReference type="GO" id="GO:0005975">
    <property type="term" value="P:carbohydrate metabolic process"/>
    <property type="evidence" value="ECO:0007669"/>
    <property type="project" value="InterPro"/>
</dbReference>
<dbReference type="InterPro" id="IPR022560">
    <property type="entry name" value="DUF3473"/>
</dbReference>
<dbReference type="InterPro" id="IPR045235">
    <property type="entry name" value="PuuE_HpPgdA-like"/>
</dbReference>
<dbReference type="NCBIfam" id="TIGR03006">
    <property type="entry name" value="pepcterm_polyde"/>
    <property type="match status" value="1"/>
</dbReference>
<keyword evidence="3" id="KW-1185">Reference proteome</keyword>
<gene>
    <name evidence="2" type="ORF">KIH39_20130</name>
</gene>
<dbReference type="InterPro" id="IPR001173">
    <property type="entry name" value="Glyco_trans_2-like"/>
</dbReference>
<dbReference type="InterPro" id="IPR002509">
    <property type="entry name" value="NODB_dom"/>
</dbReference>
<protein>
    <submittedName>
        <fullName evidence="2">DUF3473 domain-containing protein</fullName>
    </submittedName>
</protein>
<dbReference type="CDD" id="cd04179">
    <property type="entry name" value="DPM_DPG-synthase_like"/>
    <property type="match status" value="1"/>
</dbReference>
<dbReference type="InterPro" id="IPR029044">
    <property type="entry name" value="Nucleotide-diphossugar_trans"/>
</dbReference>
<evidence type="ECO:0000313" key="3">
    <source>
        <dbReference type="Proteomes" id="UP000676194"/>
    </source>
</evidence>
<dbReference type="SUPFAM" id="SSF88713">
    <property type="entry name" value="Glycoside hydrolase/deacetylase"/>
    <property type="match status" value="1"/>
</dbReference>
<dbReference type="RefSeq" id="WP_213495016.1">
    <property type="nucleotide sequence ID" value="NZ_CP074694.1"/>
</dbReference>
<dbReference type="InterPro" id="IPR011330">
    <property type="entry name" value="Glyco_hydro/deAcase_b/a-brl"/>
</dbReference>
<dbReference type="Pfam" id="PF01522">
    <property type="entry name" value="Polysacc_deac_1"/>
    <property type="match status" value="1"/>
</dbReference>
<dbReference type="Gene3D" id="3.90.550.10">
    <property type="entry name" value="Spore Coat Polysaccharide Biosynthesis Protein SpsA, Chain A"/>
    <property type="match status" value="1"/>
</dbReference>
<name>A0A8E6EUA4_9BACT</name>
<dbReference type="Gene3D" id="3.20.20.370">
    <property type="entry name" value="Glycoside hydrolase/deacetylase"/>
    <property type="match status" value="1"/>
</dbReference>
<dbReference type="Pfam" id="PF11959">
    <property type="entry name" value="DUF3473"/>
    <property type="match status" value="1"/>
</dbReference>
<dbReference type="CDD" id="cd10941">
    <property type="entry name" value="CE4_PuuE_HpPgdA_like_2"/>
    <property type="match status" value="1"/>
</dbReference>
<proteinExistence type="predicted"/>
<dbReference type="EMBL" id="CP074694">
    <property type="protein sequence ID" value="QVL31135.1"/>
    <property type="molecule type" value="Genomic_DNA"/>
</dbReference>
<sequence>MNTANHWRRQLLTVALEDYYQVGTFNALIQRKQWYRFESRIEKNTWKTLDLLDDYKIKATFFILGWIADQFPDLVREVADRGHEIASKGYYHRSIRDMTPEEFQEDALVSRQALEEAANRRVLGYRVAHEWFQPQDLWALDVLTQAGYAYDSSIAPIGRQYRDEQWRRFPHQHACGDRTLWEFPITTTRIAGLHVPISGGNYLRQLPQRFLRKRLNSHMEKQQVPGVFYFHVWEIDPDQPRITAGGALNRIRHYRNLDRMEEILRSYFEQYKFTTIADYMKLDTTLEHDPGTVRVPPQQAMLRLKGKTSSEFELNIPPEVLKLTKRIPATIVIPLYNEELVLPYLGNTLSSVFERLVTEYELQFILVDDGSKDRTWEEMRRLFGNQIGFELVKHDKNRGVAAAILTGIRHARTEIVCSIDCDCTYDPHELGRMIPLLKPEVDLVTASPYHPEGGVRNVPGWRLQLSKMASRMYRQVLRHKLHTYTSCFRVYRRSKFCDMKTKYDGYLGVAEMLGLLDVSGGKIVEFPAVLEVRMLGRSKMKTLRTIFGHLKLMSRLALKRLFPGSTPPAEPPQQQVARRLRELNIEAVAEKLKVGSNY</sequence>
<accession>A0A8E6EUA4</accession>
<reference evidence="2" key="1">
    <citation type="submission" date="2021-05" db="EMBL/GenBank/DDBJ databases">
        <title>Complete genome sequence of the cellulolytic planctomycete Telmatocola sphagniphila SP2T and characterization of the first cellulase from planctomycetes.</title>
        <authorList>
            <person name="Rakitin A.L."/>
            <person name="Beletsky A.V."/>
            <person name="Naumoff D.G."/>
            <person name="Kulichevskaya I.S."/>
            <person name="Mardanov A.V."/>
            <person name="Ravin N.V."/>
            <person name="Dedysh S.N."/>
        </authorList>
    </citation>
    <scope>NUCLEOTIDE SEQUENCE</scope>
    <source>
        <strain evidence="2">SP2T</strain>
    </source>
</reference>
<dbReference type="AlphaFoldDB" id="A0A8E6EUA4"/>
<dbReference type="Proteomes" id="UP000676194">
    <property type="component" value="Chromosome"/>
</dbReference>
<dbReference type="GO" id="GO:0016810">
    <property type="term" value="F:hydrolase activity, acting on carbon-nitrogen (but not peptide) bonds"/>
    <property type="evidence" value="ECO:0007669"/>
    <property type="project" value="InterPro"/>
</dbReference>
<dbReference type="KEGG" id="tsph:KIH39_20130"/>
<dbReference type="PANTHER" id="PTHR48090">
    <property type="entry name" value="UNDECAPRENYL-PHOSPHATE 4-DEOXY-4-FORMAMIDO-L-ARABINOSE TRANSFERASE-RELATED"/>
    <property type="match status" value="1"/>
</dbReference>
<evidence type="ECO:0000313" key="2">
    <source>
        <dbReference type="EMBL" id="QVL31135.1"/>
    </source>
</evidence>
<feature type="domain" description="NodB homology" evidence="1">
    <location>
        <begin position="31"/>
        <end position="274"/>
    </location>
</feature>